<sequence>MDHTPAGGGTPFESMSHDETLRWLDQANSGGVQAEADRLAAAAKSIREIAAELKICPQHVEWKGEGASAFRTWSGDLANVTLRLGDYREAASQWLTRASDAIAEAQTAITAPGEQIVQACAGMCREDRSLHRQWTSSAIALASASAALIWSKHPAWEKRNAHIGYGIVRPRIAHKSSGDHGPADECPLPDLAETPKPESPQPAVDDKQAAADTPPEKTEESQTPWPVLTGLRTAVIIAGGAGLAVARHRRRTA</sequence>
<name>A0A1G9A8T4_9ACTN</name>
<dbReference type="EMBL" id="FNFF01000005">
    <property type="protein sequence ID" value="SDK23708.1"/>
    <property type="molecule type" value="Genomic_DNA"/>
</dbReference>
<dbReference type="Proteomes" id="UP000199155">
    <property type="component" value="Unassembled WGS sequence"/>
</dbReference>
<proteinExistence type="predicted"/>
<feature type="compositionally biased region" description="Basic and acidic residues" evidence="1">
    <location>
        <begin position="204"/>
        <end position="220"/>
    </location>
</feature>
<evidence type="ECO:0000256" key="1">
    <source>
        <dbReference type="SAM" id="MobiDB-lite"/>
    </source>
</evidence>
<gene>
    <name evidence="2" type="ORF">SAMN05421806_105430</name>
</gene>
<feature type="region of interest" description="Disordered" evidence="1">
    <location>
        <begin position="174"/>
        <end position="226"/>
    </location>
</feature>
<evidence type="ECO:0000313" key="2">
    <source>
        <dbReference type="EMBL" id="SDK23708.1"/>
    </source>
</evidence>
<dbReference type="AlphaFoldDB" id="A0A1G9A8T4"/>
<reference evidence="2 3" key="1">
    <citation type="submission" date="2016-10" db="EMBL/GenBank/DDBJ databases">
        <authorList>
            <person name="de Groot N.N."/>
        </authorList>
    </citation>
    <scope>NUCLEOTIDE SEQUENCE [LARGE SCALE GENOMIC DNA]</scope>
    <source>
        <strain evidence="2 3">CGMCC 4.5727</strain>
    </source>
</reference>
<accession>A0A1G9A8T4</accession>
<organism evidence="2 3">
    <name type="scientific">Streptomyces indicus</name>
    <dbReference type="NCBI Taxonomy" id="417292"/>
    <lineage>
        <taxon>Bacteria</taxon>
        <taxon>Bacillati</taxon>
        <taxon>Actinomycetota</taxon>
        <taxon>Actinomycetes</taxon>
        <taxon>Kitasatosporales</taxon>
        <taxon>Streptomycetaceae</taxon>
        <taxon>Streptomyces</taxon>
    </lineage>
</organism>
<protein>
    <submittedName>
        <fullName evidence="2">Uncharacterized protein</fullName>
    </submittedName>
</protein>
<dbReference type="RefSeq" id="WP_093610784.1">
    <property type="nucleotide sequence ID" value="NZ_FNFF01000005.1"/>
</dbReference>
<dbReference type="OrthoDB" id="4337967at2"/>
<evidence type="ECO:0000313" key="3">
    <source>
        <dbReference type="Proteomes" id="UP000199155"/>
    </source>
</evidence>
<dbReference type="STRING" id="417292.SAMN05421806_105430"/>
<keyword evidence="3" id="KW-1185">Reference proteome</keyword>